<gene>
    <name evidence="2" type="ORF">H9791_04765</name>
</gene>
<protein>
    <submittedName>
        <fullName evidence="2">Uncharacterized protein</fullName>
    </submittedName>
</protein>
<keyword evidence="1" id="KW-0732">Signal</keyword>
<organism evidence="2 3">
    <name type="scientific">Candidatus Bacteroides intestinipullorum</name>
    <dbReference type="NCBI Taxonomy" id="2838471"/>
    <lineage>
        <taxon>Bacteria</taxon>
        <taxon>Pseudomonadati</taxon>
        <taxon>Bacteroidota</taxon>
        <taxon>Bacteroidia</taxon>
        <taxon>Bacteroidales</taxon>
        <taxon>Bacteroidaceae</taxon>
        <taxon>Bacteroides</taxon>
    </lineage>
</organism>
<name>A0A9E2KGQ3_9BACE</name>
<sequence length="158" mass="17310">MKLKYALTLILLFALSWAGFAAEPLQYEIVGAGSGTQGTYLVKVYVVSKKNKPDLELLKKCAVHGVLFKGFTVTNSRVTQKPLAGSPLAEQEHTDFFEPFFADGGSYANYVSMVTAQYDVVKMKKKQYRIGATFSVAKDQLRKDLEKAGVLKGLGAGF</sequence>
<evidence type="ECO:0000313" key="2">
    <source>
        <dbReference type="EMBL" id="MBU3813805.1"/>
    </source>
</evidence>
<proteinExistence type="predicted"/>
<reference evidence="2" key="1">
    <citation type="journal article" date="2021" name="PeerJ">
        <title>Extensive microbial diversity within the chicken gut microbiome revealed by metagenomics and culture.</title>
        <authorList>
            <person name="Gilroy R."/>
            <person name="Ravi A."/>
            <person name="Getino M."/>
            <person name="Pursley I."/>
            <person name="Horton D.L."/>
            <person name="Alikhan N.F."/>
            <person name="Baker D."/>
            <person name="Gharbi K."/>
            <person name="Hall N."/>
            <person name="Watson M."/>
            <person name="Adriaenssens E.M."/>
            <person name="Foster-Nyarko E."/>
            <person name="Jarju S."/>
            <person name="Secka A."/>
            <person name="Antonio M."/>
            <person name="Oren A."/>
            <person name="Chaudhuri R.R."/>
            <person name="La Ragione R."/>
            <person name="Hildebrand F."/>
            <person name="Pallen M.J."/>
        </authorList>
    </citation>
    <scope>NUCLEOTIDE SEQUENCE</scope>
    <source>
        <strain evidence="2">B3-3758</strain>
    </source>
</reference>
<feature type="chain" id="PRO_5038352509" evidence="1">
    <location>
        <begin position="22"/>
        <end position="158"/>
    </location>
</feature>
<evidence type="ECO:0000256" key="1">
    <source>
        <dbReference type="SAM" id="SignalP"/>
    </source>
</evidence>
<accession>A0A9E2KGQ3</accession>
<dbReference type="Proteomes" id="UP000824236">
    <property type="component" value="Unassembled WGS sequence"/>
</dbReference>
<reference evidence="2" key="2">
    <citation type="submission" date="2021-04" db="EMBL/GenBank/DDBJ databases">
        <authorList>
            <person name="Gilroy R."/>
        </authorList>
    </citation>
    <scope>NUCLEOTIDE SEQUENCE</scope>
    <source>
        <strain evidence="2">B3-3758</strain>
    </source>
</reference>
<comment type="caution">
    <text evidence="2">The sequence shown here is derived from an EMBL/GenBank/DDBJ whole genome shotgun (WGS) entry which is preliminary data.</text>
</comment>
<dbReference type="AlphaFoldDB" id="A0A9E2KGQ3"/>
<evidence type="ECO:0000313" key="3">
    <source>
        <dbReference type="Proteomes" id="UP000824236"/>
    </source>
</evidence>
<dbReference type="EMBL" id="JAHLFO010000059">
    <property type="protein sequence ID" value="MBU3813805.1"/>
    <property type="molecule type" value="Genomic_DNA"/>
</dbReference>
<feature type="signal peptide" evidence="1">
    <location>
        <begin position="1"/>
        <end position="21"/>
    </location>
</feature>